<feature type="compositionally biased region" description="Low complexity" evidence="1">
    <location>
        <begin position="51"/>
        <end position="66"/>
    </location>
</feature>
<dbReference type="PANTHER" id="PTHR33132">
    <property type="entry name" value="OSJNBB0118P14.9 PROTEIN"/>
    <property type="match status" value="1"/>
</dbReference>
<protein>
    <submittedName>
        <fullName evidence="2">Uncharacterized protein</fullName>
    </submittedName>
</protein>
<evidence type="ECO:0000313" key="2">
    <source>
        <dbReference type="EnsemblPlants" id="OB07G18750.1"/>
    </source>
</evidence>
<dbReference type="HOGENOM" id="CLU_2835266_0_0_1"/>
<sequence length="66" mass="7071">MNGGSPVMTESERATGVPACVCAPTTHAGSFRCKHHRHASNLDADAKRQEAQQQEVSSAEQEMTTT</sequence>
<dbReference type="Proteomes" id="UP000006038">
    <property type="component" value="Chromosome 7"/>
</dbReference>
<name>J3MKE3_ORYBR</name>
<reference evidence="2" key="2">
    <citation type="submission" date="2013-04" db="UniProtKB">
        <authorList>
            <consortium name="EnsemblPlants"/>
        </authorList>
    </citation>
    <scope>IDENTIFICATION</scope>
</reference>
<proteinExistence type="predicted"/>
<evidence type="ECO:0000313" key="3">
    <source>
        <dbReference type="Proteomes" id="UP000006038"/>
    </source>
</evidence>
<dbReference type="Gramene" id="OB07G18750.1">
    <property type="protein sequence ID" value="OB07G18750.1"/>
    <property type="gene ID" value="OB07G18750"/>
</dbReference>
<reference evidence="2" key="1">
    <citation type="journal article" date="2013" name="Nat. Commun.">
        <title>Whole-genome sequencing of Oryza brachyantha reveals mechanisms underlying Oryza genome evolution.</title>
        <authorList>
            <person name="Chen J."/>
            <person name="Huang Q."/>
            <person name="Gao D."/>
            <person name="Wang J."/>
            <person name="Lang Y."/>
            <person name="Liu T."/>
            <person name="Li B."/>
            <person name="Bai Z."/>
            <person name="Luis Goicoechea J."/>
            <person name="Liang C."/>
            <person name="Chen C."/>
            <person name="Zhang W."/>
            <person name="Sun S."/>
            <person name="Liao Y."/>
            <person name="Zhang X."/>
            <person name="Yang L."/>
            <person name="Song C."/>
            <person name="Wang M."/>
            <person name="Shi J."/>
            <person name="Liu G."/>
            <person name="Liu J."/>
            <person name="Zhou H."/>
            <person name="Zhou W."/>
            <person name="Yu Q."/>
            <person name="An N."/>
            <person name="Chen Y."/>
            <person name="Cai Q."/>
            <person name="Wang B."/>
            <person name="Liu B."/>
            <person name="Min J."/>
            <person name="Huang Y."/>
            <person name="Wu H."/>
            <person name="Li Z."/>
            <person name="Zhang Y."/>
            <person name="Yin Y."/>
            <person name="Song W."/>
            <person name="Jiang J."/>
            <person name="Jackson S.A."/>
            <person name="Wing R.A."/>
            <person name="Wang J."/>
            <person name="Chen M."/>
        </authorList>
    </citation>
    <scope>NUCLEOTIDE SEQUENCE [LARGE SCALE GENOMIC DNA]</scope>
    <source>
        <strain evidence="2">cv. IRGC 101232</strain>
    </source>
</reference>
<dbReference type="EnsemblPlants" id="OB07G18750.1">
    <property type="protein sequence ID" value="OB07G18750.1"/>
    <property type="gene ID" value="OB07G18750"/>
</dbReference>
<accession>J3MKE3</accession>
<feature type="region of interest" description="Disordered" evidence="1">
    <location>
        <begin position="42"/>
        <end position="66"/>
    </location>
</feature>
<dbReference type="PANTHER" id="PTHR33132:SF135">
    <property type="entry name" value="OS02G0799700 PROTEIN"/>
    <property type="match status" value="1"/>
</dbReference>
<evidence type="ECO:0000256" key="1">
    <source>
        <dbReference type="SAM" id="MobiDB-lite"/>
    </source>
</evidence>
<organism evidence="2">
    <name type="scientific">Oryza brachyantha</name>
    <name type="common">malo sina</name>
    <dbReference type="NCBI Taxonomy" id="4533"/>
    <lineage>
        <taxon>Eukaryota</taxon>
        <taxon>Viridiplantae</taxon>
        <taxon>Streptophyta</taxon>
        <taxon>Embryophyta</taxon>
        <taxon>Tracheophyta</taxon>
        <taxon>Spermatophyta</taxon>
        <taxon>Magnoliopsida</taxon>
        <taxon>Liliopsida</taxon>
        <taxon>Poales</taxon>
        <taxon>Poaceae</taxon>
        <taxon>BOP clade</taxon>
        <taxon>Oryzoideae</taxon>
        <taxon>Oryzeae</taxon>
        <taxon>Oryzinae</taxon>
        <taxon>Oryza</taxon>
    </lineage>
</organism>
<keyword evidence="3" id="KW-1185">Reference proteome</keyword>
<dbReference type="AlphaFoldDB" id="J3MKE3"/>